<feature type="compositionally biased region" description="Polar residues" evidence="7">
    <location>
        <begin position="861"/>
        <end position="888"/>
    </location>
</feature>
<comment type="similarity">
    <text evidence="2">Belongs to the TUBGCP family.</text>
</comment>
<reference evidence="10 11" key="1">
    <citation type="journal article" date="2014" name="Curr. Biol.">
        <title>The genome of the clonal raider ant Cerapachys biroi.</title>
        <authorList>
            <person name="Oxley P.R."/>
            <person name="Ji L."/>
            <person name="Fetter-Pruneda I."/>
            <person name="McKenzie S.K."/>
            <person name="Li C."/>
            <person name="Hu H."/>
            <person name="Zhang G."/>
            <person name="Kronauer D.J."/>
        </authorList>
    </citation>
    <scope>NUCLEOTIDE SEQUENCE [LARGE SCALE GENOMIC DNA]</scope>
</reference>
<dbReference type="GO" id="GO:0043015">
    <property type="term" value="F:gamma-tubulin binding"/>
    <property type="evidence" value="ECO:0007669"/>
    <property type="project" value="InterPro"/>
</dbReference>
<feature type="domain" description="Gamma tubulin complex component C-terminal" evidence="8">
    <location>
        <begin position="1270"/>
        <end position="1569"/>
    </location>
</feature>
<evidence type="ECO:0000256" key="4">
    <source>
        <dbReference type="ARBA" id="ARBA00022701"/>
    </source>
</evidence>
<dbReference type="OMA" id="MAPVNAH"/>
<dbReference type="GO" id="GO:0031122">
    <property type="term" value="P:cytoplasmic microtubule organization"/>
    <property type="evidence" value="ECO:0007669"/>
    <property type="project" value="TreeGrafter"/>
</dbReference>
<evidence type="ECO:0000259" key="9">
    <source>
        <dbReference type="Pfam" id="PF17681"/>
    </source>
</evidence>
<feature type="region of interest" description="Disordered" evidence="7">
    <location>
        <begin position="832"/>
        <end position="977"/>
    </location>
</feature>
<evidence type="ECO:0000313" key="10">
    <source>
        <dbReference type="EMBL" id="EZA61700.1"/>
    </source>
</evidence>
<dbReference type="EMBL" id="KK107046">
    <property type="protein sequence ID" value="EZA61700.1"/>
    <property type="molecule type" value="Genomic_DNA"/>
</dbReference>
<keyword evidence="6" id="KW-0175">Coiled coil</keyword>
<evidence type="ECO:0000313" key="11">
    <source>
        <dbReference type="Proteomes" id="UP000053097"/>
    </source>
</evidence>
<dbReference type="Pfam" id="PF17681">
    <property type="entry name" value="GCP_N_terminal"/>
    <property type="match status" value="1"/>
</dbReference>
<feature type="compositionally biased region" description="Polar residues" evidence="7">
    <location>
        <begin position="834"/>
        <end position="843"/>
    </location>
</feature>
<evidence type="ECO:0000256" key="1">
    <source>
        <dbReference type="ARBA" id="ARBA00004245"/>
    </source>
</evidence>
<sequence>MDPGERRDANVYDLVTRLIEHTLRRNRLSENGNSYVPPKSDLKIVRRLRSKAYEILLNKSGKVYERENAGNSEIDPLVAVLKHTFVLKLSLRRVLEAEKLENLVNELYGQETTNAETVIHSILRLLIELKNFQGDKEPALDVFHYGKANPFLPEDVTPRSGVPMFQTYPMESFILPEKFEAMLGIRRRYASRDVSANFISRVSFENQHVSKAILGIETIRYNNAVNKVPCISNGTDNTTKQCNMIVPFLTHLMIEQTNKLYLSTQRFMSNTVLPCGWAKSLDNQIENQDHLHVVPNDSNHNSASESKCVRDNVNLVWEKVQSSLSSDCLSKLRTWECLGILESSKQSLFVTDLPETALHLTRIRQTSILSLLPKKAMHSVSLTREVSPEKFLSDVKLLLFGIDSNCFKHDLMLGFRLDENVTVRGVNSETLRATCVQAIQWGNNFWSLSRLVTPDPQTGKLQQDGLIFKAMCANVKELLLYYRSALQRIVDQHESHGLLSVLKKVRPLAHLIVEVARLCDYSKHSQCTLNGGSAILTHIYKEVTKVTNPKVALVLYSILKSCCEVYFRLLQNWLFEGTCDDVYGEFMIQAQSQNLRKRGRKFWTESFAIDKESVPGFLSELSESILQCGKTLRLLKICNPKNPVCNVSVNAQPEIKVCLSVSMLREQLLRCQEYEGKCEAALGPIVSLLSAIQDEKKAEKERAELVIRAQQETLSRITKQREELILKTAQTKRELLQELKHQAEESALYKEKEKELEILADKLLLEKINREQEEMREQQRAEREQILNYYDKLAADIESNRMRSNWRKARMNHFERRIEFLEFMKRQDREMSENIATPNSNENLVDADVQDMKRHDRETSENIATPNSNENLVDTDAQNIPLSPSMDMSTREVEAASSQDENSNFAENVVTDVDATDSNRNESKEHLTITESVSSESFESCNSDKDVASNKEVTTSKDSPMTADTQNAHPPPQESLPLNYIYKKNNERSNLQDFLREEAMKKTSAIMNIASKQLTSLDTCLNNVVSLEDDDITKKIIGTMQRPKSLAIGRVDNMTAAQANKLKVLLQEYGTTPNNNEFSMFPNKREIINRTNVNGNNQPLIDAIVRGPIDNEECSNKTNSADSKAQESTLSNAQQQNNIDTPMSCTTDNLTTLSLHTPLSQIPNSDDIFALNAGQEVSSLSDTGKSITEETCLESPTISGNFKLPSLFGVSPDARSSVASSYLTIADVEMIDHTSLQVYLEKSVIIPLQIQTRLINHAIIKYLLNEHNMLSHLHSLRSYFFLLNGEFAKSLTDSLYSRLYTISAPIELFNSATLTNLLEKALMNSFSNNYANAELLSLSAIDKPCQLYISDPNVLECLCLNYKISWPLNIIFDDTMMLQYSKVFKFLIMTGRMAWVLQEDFNIMKVERDAINSHQYHKLQLYRHSMTQFMNALHNYLTCSVLHASWNEFEKDLQNCRTIDQIYLSHMNYIKRILSRCMLNARGEKMRTCLINIFKIILKFHNRLRSQAWTPGCDTGQYGHPNFKSLEQMYQSFCEWRTYMAHVAHKLATSGYQPHLTHFLNALNINDLYDLTTKQQ</sequence>
<evidence type="ECO:0000259" key="8">
    <source>
        <dbReference type="Pfam" id="PF04130"/>
    </source>
</evidence>
<dbReference type="Gene3D" id="1.20.120.1900">
    <property type="entry name" value="Gamma-tubulin complex, C-terminal domain"/>
    <property type="match status" value="1"/>
</dbReference>
<evidence type="ECO:0000256" key="6">
    <source>
        <dbReference type="SAM" id="Coils"/>
    </source>
</evidence>
<feature type="compositionally biased region" description="Polar residues" evidence="7">
    <location>
        <begin position="951"/>
        <end position="968"/>
    </location>
</feature>
<feature type="coiled-coil region" evidence="6">
    <location>
        <begin position="693"/>
        <end position="785"/>
    </location>
</feature>
<gene>
    <name evidence="10" type="ORF">X777_09321</name>
</gene>
<comment type="subcellular location">
    <subcellularLocation>
        <location evidence="1">Cytoplasm</location>
        <location evidence="1">Cytoskeleton</location>
    </subcellularLocation>
</comment>
<dbReference type="InterPro" id="IPR041470">
    <property type="entry name" value="GCP_N"/>
</dbReference>
<keyword evidence="3" id="KW-0963">Cytoplasm</keyword>
<feature type="compositionally biased region" description="Polar residues" evidence="7">
    <location>
        <begin position="1116"/>
        <end position="1143"/>
    </location>
</feature>
<evidence type="ECO:0000256" key="7">
    <source>
        <dbReference type="SAM" id="MobiDB-lite"/>
    </source>
</evidence>
<feature type="compositionally biased region" description="Basic and acidic residues" evidence="7">
    <location>
        <begin position="917"/>
        <end position="928"/>
    </location>
</feature>
<feature type="compositionally biased region" description="Low complexity" evidence="7">
    <location>
        <begin position="931"/>
        <end position="941"/>
    </location>
</feature>
<keyword evidence="11" id="KW-1185">Reference proteome</keyword>
<keyword evidence="5" id="KW-0206">Cytoskeleton</keyword>
<evidence type="ECO:0000256" key="3">
    <source>
        <dbReference type="ARBA" id="ARBA00022490"/>
    </source>
</evidence>
<dbReference type="GO" id="GO:0051321">
    <property type="term" value="P:meiotic cell cycle"/>
    <property type="evidence" value="ECO:0007669"/>
    <property type="project" value="TreeGrafter"/>
</dbReference>
<protein>
    <submittedName>
        <fullName evidence="10">Gamma-tubulin complex component</fullName>
    </submittedName>
</protein>
<dbReference type="STRING" id="2015173.A0A026X082"/>
<dbReference type="GO" id="GO:0051225">
    <property type="term" value="P:spindle assembly"/>
    <property type="evidence" value="ECO:0007669"/>
    <property type="project" value="TreeGrafter"/>
</dbReference>
<dbReference type="PANTHER" id="PTHR19302:SF70">
    <property type="entry name" value="GAMMA-TUBULIN COMPLEX COMPONENT 6"/>
    <property type="match status" value="1"/>
</dbReference>
<dbReference type="GO" id="GO:0005874">
    <property type="term" value="C:microtubule"/>
    <property type="evidence" value="ECO:0007669"/>
    <property type="project" value="UniProtKB-KW"/>
</dbReference>
<dbReference type="Proteomes" id="UP000053097">
    <property type="component" value="Unassembled WGS sequence"/>
</dbReference>
<evidence type="ECO:0000256" key="2">
    <source>
        <dbReference type="ARBA" id="ARBA00010337"/>
    </source>
</evidence>
<dbReference type="InterPro" id="IPR042241">
    <property type="entry name" value="GCP_C_sf"/>
</dbReference>
<feature type="region of interest" description="Disordered" evidence="7">
    <location>
        <begin position="1112"/>
        <end position="1143"/>
    </location>
</feature>
<dbReference type="GO" id="GO:0000922">
    <property type="term" value="C:spindle pole"/>
    <property type="evidence" value="ECO:0007669"/>
    <property type="project" value="InterPro"/>
</dbReference>
<feature type="compositionally biased region" description="Basic and acidic residues" evidence="7">
    <location>
        <begin position="850"/>
        <end position="860"/>
    </location>
</feature>
<feature type="domain" description="Gamma tubulin complex component protein N-terminal" evidence="9">
    <location>
        <begin position="392"/>
        <end position="654"/>
    </location>
</feature>
<dbReference type="GO" id="GO:0051011">
    <property type="term" value="F:microtubule minus-end binding"/>
    <property type="evidence" value="ECO:0007669"/>
    <property type="project" value="TreeGrafter"/>
</dbReference>
<dbReference type="GO" id="GO:0000930">
    <property type="term" value="C:gamma-tubulin complex"/>
    <property type="evidence" value="ECO:0007669"/>
    <property type="project" value="TreeGrafter"/>
</dbReference>
<organism evidence="10 11">
    <name type="scientific">Ooceraea biroi</name>
    <name type="common">Clonal raider ant</name>
    <name type="synonym">Cerapachys biroi</name>
    <dbReference type="NCBI Taxonomy" id="2015173"/>
    <lineage>
        <taxon>Eukaryota</taxon>
        <taxon>Metazoa</taxon>
        <taxon>Ecdysozoa</taxon>
        <taxon>Arthropoda</taxon>
        <taxon>Hexapoda</taxon>
        <taxon>Insecta</taxon>
        <taxon>Pterygota</taxon>
        <taxon>Neoptera</taxon>
        <taxon>Endopterygota</taxon>
        <taxon>Hymenoptera</taxon>
        <taxon>Apocrita</taxon>
        <taxon>Aculeata</taxon>
        <taxon>Formicoidea</taxon>
        <taxon>Formicidae</taxon>
        <taxon>Dorylinae</taxon>
        <taxon>Ooceraea</taxon>
    </lineage>
</organism>
<dbReference type="OrthoDB" id="775571at2759"/>
<evidence type="ECO:0000256" key="5">
    <source>
        <dbReference type="ARBA" id="ARBA00023212"/>
    </source>
</evidence>
<proteinExistence type="inferred from homology"/>
<dbReference type="GO" id="GO:0007020">
    <property type="term" value="P:microtubule nucleation"/>
    <property type="evidence" value="ECO:0007669"/>
    <property type="project" value="InterPro"/>
</dbReference>
<dbReference type="InterPro" id="IPR007259">
    <property type="entry name" value="GCP"/>
</dbReference>
<dbReference type="InterPro" id="IPR040457">
    <property type="entry name" value="GCP_C"/>
</dbReference>
<feature type="compositionally biased region" description="Polar residues" evidence="7">
    <location>
        <begin position="896"/>
        <end position="906"/>
    </location>
</feature>
<name>A0A026X082_OOCBI</name>
<accession>A0A026X082</accession>
<dbReference type="Pfam" id="PF04130">
    <property type="entry name" value="GCP_C_terminal"/>
    <property type="match status" value="1"/>
</dbReference>
<keyword evidence="4" id="KW-0493">Microtubule</keyword>
<dbReference type="GO" id="GO:0000278">
    <property type="term" value="P:mitotic cell cycle"/>
    <property type="evidence" value="ECO:0007669"/>
    <property type="project" value="TreeGrafter"/>
</dbReference>
<dbReference type="PANTHER" id="PTHR19302">
    <property type="entry name" value="GAMMA TUBULIN COMPLEX PROTEIN"/>
    <property type="match status" value="1"/>
</dbReference>